<dbReference type="RefSeq" id="WP_251874652.1">
    <property type="nucleotide sequence ID" value="NZ_CP098755.1"/>
</dbReference>
<name>A0ABY4WN46_9BACL</name>
<reference evidence="12" key="1">
    <citation type="submission" date="2022-06" db="EMBL/GenBank/DDBJ databases">
        <title>Genome sequencing of Brevibacillus sp. BB3-R1.</title>
        <authorList>
            <person name="Heo J."/>
            <person name="Lee D."/>
            <person name="Won M."/>
            <person name="Han B.-H."/>
            <person name="Hong S.-B."/>
            <person name="Kwon S.-W."/>
        </authorList>
    </citation>
    <scope>NUCLEOTIDE SEQUENCE</scope>
    <source>
        <strain evidence="12">BB3-R1</strain>
    </source>
</reference>
<comment type="subcellular location">
    <subcellularLocation>
        <location evidence="1">Cell membrane</location>
        <topology evidence="1">Single-pass type II membrane protein</topology>
    </subcellularLocation>
</comment>
<dbReference type="Proteomes" id="UP001056500">
    <property type="component" value="Chromosome"/>
</dbReference>
<dbReference type="NCBIfam" id="TIGR02209">
    <property type="entry name" value="ftsL_broad"/>
    <property type="match status" value="1"/>
</dbReference>
<evidence type="ECO:0000256" key="8">
    <source>
        <dbReference type="NCBIfam" id="TIGR02209"/>
    </source>
</evidence>
<organism evidence="12 13">
    <name type="scientific">Brevibacillus ruminantium</name>
    <dbReference type="NCBI Taxonomy" id="2950604"/>
    <lineage>
        <taxon>Bacteria</taxon>
        <taxon>Bacillati</taxon>
        <taxon>Bacillota</taxon>
        <taxon>Bacilli</taxon>
        <taxon>Bacillales</taxon>
        <taxon>Paenibacillaceae</taxon>
        <taxon>Brevibacillus</taxon>
    </lineage>
</organism>
<proteinExistence type="predicted"/>
<evidence type="ECO:0000256" key="3">
    <source>
        <dbReference type="ARBA" id="ARBA00022618"/>
    </source>
</evidence>
<feature type="transmembrane region" description="Helical" evidence="11">
    <location>
        <begin position="41"/>
        <end position="59"/>
    </location>
</feature>
<gene>
    <name evidence="12" type="primary">ftsL</name>
    <name evidence="12" type="ORF">NDK47_09870</name>
</gene>
<dbReference type="EMBL" id="CP098755">
    <property type="protein sequence ID" value="USG67553.1"/>
    <property type="molecule type" value="Genomic_DNA"/>
</dbReference>
<protein>
    <recommendedName>
        <fullName evidence="8">Cell division protein FtsL</fullName>
    </recommendedName>
</protein>
<evidence type="ECO:0000256" key="11">
    <source>
        <dbReference type="SAM" id="Phobius"/>
    </source>
</evidence>
<sequence length="151" mass="16986">MSYYYRGNLAVELEESPRSSTKKKTKRTIRIKPSIPTGEKLMYLFFVTLVVVGVSLVGIRYSEISQHNYEIQRLKKEIKLTKEANASLQLQIEQLGNRDRIIMEAERMGMVYNPKAAHMVGQTSEAAATNKKTTTASSTSGEEPTKEPANN</sequence>
<keyword evidence="13" id="KW-1185">Reference proteome</keyword>
<evidence type="ECO:0000313" key="12">
    <source>
        <dbReference type="EMBL" id="USG67553.1"/>
    </source>
</evidence>
<evidence type="ECO:0000256" key="10">
    <source>
        <dbReference type="SAM" id="MobiDB-lite"/>
    </source>
</evidence>
<evidence type="ECO:0000256" key="5">
    <source>
        <dbReference type="ARBA" id="ARBA00022989"/>
    </source>
</evidence>
<keyword evidence="6 11" id="KW-0472">Membrane</keyword>
<evidence type="ECO:0000256" key="4">
    <source>
        <dbReference type="ARBA" id="ARBA00022692"/>
    </source>
</evidence>
<feature type="coiled-coil region" evidence="9">
    <location>
        <begin position="64"/>
        <end position="98"/>
    </location>
</feature>
<evidence type="ECO:0000256" key="7">
    <source>
        <dbReference type="ARBA" id="ARBA00023306"/>
    </source>
</evidence>
<keyword evidence="2" id="KW-1003">Cell membrane</keyword>
<feature type="region of interest" description="Disordered" evidence="10">
    <location>
        <begin position="121"/>
        <end position="151"/>
    </location>
</feature>
<dbReference type="GO" id="GO:0051301">
    <property type="term" value="P:cell division"/>
    <property type="evidence" value="ECO:0007669"/>
    <property type="project" value="UniProtKB-KW"/>
</dbReference>
<keyword evidence="4 11" id="KW-0812">Transmembrane</keyword>
<evidence type="ECO:0000256" key="1">
    <source>
        <dbReference type="ARBA" id="ARBA00004401"/>
    </source>
</evidence>
<keyword evidence="5 11" id="KW-1133">Transmembrane helix</keyword>
<accession>A0ABY4WN46</accession>
<keyword evidence="3 12" id="KW-0132">Cell division</keyword>
<evidence type="ECO:0000313" key="13">
    <source>
        <dbReference type="Proteomes" id="UP001056500"/>
    </source>
</evidence>
<evidence type="ECO:0000256" key="2">
    <source>
        <dbReference type="ARBA" id="ARBA00022475"/>
    </source>
</evidence>
<dbReference type="InterPro" id="IPR011922">
    <property type="entry name" value="Cell_div_FtsL"/>
</dbReference>
<evidence type="ECO:0000256" key="6">
    <source>
        <dbReference type="ARBA" id="ARBA00023136"/>
    </source>
</evidence>
<feature type="compositionally biased region" description="Low complexity" evidence="10">
    <location>
        <begin position="123"/>
        <end position="140"/>
    </location>
</feature>
<evidence type="ECO:0000256" key="9">
    <source>
        <dbReference type="SAM" id="Coils"/>
    </source>
</evidence>
<keyword evidence="9" id="KW-0175">Coiled coil</keyword>
<keyword evidence="7" id="KW-0131">Cell cycle</keyword>